<evidence type="ECO:0000313" key="2">
    <source>
        <dbReference type="EMBL" id="EHI73710.1"/>
    </source>
</evidence>
<evidence type="ECO:0000256" key="1">
    <source>
        <dbReference type="SAM" id="MobiDB-lite"/>
    </source>
</evidence>
<evidence type="ECO:0000313" key="3">
    <source>
        <dbReference type="Proteomes" id="UP000004322"/>
    </source>
</evidence>
<sequence length="56" mass="6272">MLRASGGFDLVHLEAPNAFVAIDMTESPIQHLSKNQSRNHFGTKKRPTLKHKCSLI</sequence>
<reference evidence="2" key="1">
    <citation type="submission" date="2011-07" db="EMBL/GenBank/DDBJ databases">
        <authorList>
            <person name="Stanhope M.J."/>
            <person name="Durkin A.S."/>
            <person name="Hostetler J."/>
            <person name="Kim M."/>
            <person name="Radune D."/>
            <person name="Singh I."/>
            <person name="Town C.D."/>
        </authorList>
    </citation>
    <scope>NUCLEOTIDE SEQUENCE [LARGE SCALE GENOMIC DNA]</scope>
    <source>
        <strain evidence="2">HS-6</strain>
    </source>
</reference>
<protein>
    <submittedName>
        <fullName evidence="2">Uncharacterized protein</fullName>
    </submittedName>
</protein>
<organism evidence="2 3">
    <name type="scientific">Streptococcus criceti HS-6</name>
    <dbReference type="NCBI Taxonomy" id="873449"/>
    <lineage>
        <taxon>Bacteria</taxon>
        <taxon>Bacillati</taxon>
        <taxon>Bacillota</taxon>
        <taxon>Bacilli</taxon>
        <taxon>Lactobacillales</taxon>
        <taxon>Streptococcaceae</taxon>
        <taxon>Streptococcus</taxon>
    </lineage>
</organism>
<feature type="region of interest" description="Disordered" evidence="1">
    <location>
        <begin position="32"/>
        <end position="56"/>
    </location>
</feature>
<dbReference type="STRING" id="873449.STRCR_0266"/>
<feature type="compositionally biased region" description="Basic residues" evidence="1">
    <location>
        <begin position="41"/>
        <end position="56"/>
    </location>
</feature>
<keyword evidence="3" id="KW-1185">Reference proteome</keyword>
<dbReference type="AlphaFoldDB" id="G5JP34"/>
<dbReference type="EMBL" id="AEUV02000002">
    <property type="protein sequence ID" value="EHI73710.1"/>
    <property type="molecule type" value="Genomic_DNA"/>
</dbReference>
<accession>G5JP34</accession>
<comment type="caution">
    <text evidence="2">The sequence shown here is derived from an EMBL/GenBank/DDBJ whole genome shotgun (WGS) entry which is preliminary data.</text>
</comment>
<name>G5JP34_STRCG</name>
<proteinExistence type="predicted"/>
<gene>
    <name evidence="2" type="ORF">STRCR_0266</name>
</gene>
<dbReference type="Proteomes" id="UP000004322">
    <property type="component" value="Unassembled WGS sequence"/>
</dbReference>